<comment type="caution">
    <text evidence="2">The sequence shown here is derived from an EMBL/GenBank/DDBJ whole genome shotgun (WGS) entry which is preliminary data.</text>
</comment>
<feature type="region of interest" description="Disordered" evidence="1">
    <location>
        <begin position="99"/>
        <end position="208"/>
    </location>
</feature>
<evidence type="ECO:0000313" key="3">
    <source>
        <dbReference type="Proteomes" id="UP001144191"/>
    </source>
</evidence>
<protein>
    <submittedName>
        <fullName evidence="2">Uncharacterized protein</fullName>
    </submittedName>
</protein>
<evidence type="ECO:0000256" key="1">
    <source>
        <dbReference type="SAM" id="MobiDB-lite"/>
    </source>
</evidence>
<dbReference type="Proteomes" id="UP001144191">
    <property type="component" value="Unassembled WGS sequence"/>
</dbReference>
<sequence>MCVGLSDYSLPIGALLLLGSGDDARGNTRHKSVARKSQRVGQTLQKLIASINTDALFPRADDSRLVPRQWLELIAGVNIDIGASAGMAFDYNNHSNANATEDSAASSAAGRPSAQTRRNNIPPANLNIRNVNHERPRPRRIIDARSLAASQATGQPANILKNSRARNPRGNRSTAFRGPRAGPRKKVQSKDGREGRPRRNEGSDQEDSAFEAAFHEASINAVYRELAEQAQPKPVQYNPESISLASLKETWPSLPTDIHAHTAGVVEKLSLFGDRYANDYVPPNELGKRLYQGKFVRFSSEEEKAEAIMEANKLSQERADKLSQRKGDLVEPRHVNFSPLSTKDQGSLIGLLVQGNYPKSKAKQADNVSVVDSVSENLRNNATYHTVGKSSAFIAKLDSLLAASRITKRS</sequence>
<evidence type="ECO:0000313" key="2">
    <source>
        <dbReference type="EMBL" id="GLA55193.1"/>
    </source>
</evidence>
<accession>A0A9W6EEG2</accession>
<gene>
    <name evidence="2" type="ORF">AnigIFM63604_001682</name>
</gene>
<organism evidence="2 3">
    <name type="scientific">Aspergillus niger</name>
    <dbReference type="NCBI Taxonomy" id="5061"/>
    <lineage>
        <taxon>Eukaryota</taxon>
        <taxon>Fungi</taxon>
        <taxon>Dikarya</taxon>
        <taxon>Ascomycota</taxon>
        <taxon>Pezizomycotina</taxon>
        <taxon>Eurotiomycetes</taxon>
        <taxon>Eurotiomycetidae</taxon>
        <taxon>Eurotiales</taxon>
        <taxon>Aspergillaceae</taxon>
        <taxon>Aspergillus</taxon>
        <taxon>Aspergillus subgen. Circumdati</taxon>
    </lineage>
</organism>
<name>A0A9W6EEG2_ASPNG</name>
<dbReference type="AlphaFoldDB" id="A0A9W6EEG2"/>
<feature type="compositionally biased region" description="Basic and acidic residues" evidence="1">
    <location>
        <begin position="188"/>
        <end position="202"/>
    </location>
</feature>
<dbReference type="EMBL" id="BRPB01000124">
    <property type="protein sequence ID" value="GLA55193.1"/>
    <property type="molecule type" value="Genomic_DNA"/>
</dbReference>
<feature type="compositionally biased region" description="Basic and acidic residues" evidence="1">
    <location>
        <begin position="131"/>
        <end position="143"/>
    </location>
</feature>
<reference evidence="2" key="1">
    <citation type="submission" date="2022-07" db="EMBL/GenBank/DDBJ databases">
        <title>Taxonomy of Aspergillus series Nigri: significant species reduction supported by multi-species coalescent approaches.</title>
        <authorList>
            <person name="Bian C."/>
            <person name="Kusuya Y."/>
            <person name="Sklenar F."/>
            <person name="D'hooge E."/>
            <person name="Yaguchi T."/>
            <person name="Takahashi H."/>
            <person name="Hubka V."/>
        </authorList>
    </citation>
    <scope>NUCLEOTIDE SEQUENCE</scope>
    <source>
        <strain evidence="2">IFM 63604</strain>
    </source>
</reference>
<proteinExistence type="predicted"/>